<dbReference type="EMBL" id="CABFOC020000002">
    <property type="protein sequence ID" value="CAH0038634.1"/>
    <property type="molecule type" value="Genomic_DNA"/>
</dbReference>
<feature type="region of interest" description="Disordered" evidence="1">
    <location>
        <begin position="89"/>
        <end position="111"/>
    </location>
</feature>
<evidence type="ECO:0000313" key="2">
    <source>
        <dbReference type="EMBL" id="CAH0038634.1"/>
    </source>
</evidence>
<comment type="caution">
    <text evidence="2">The sequence shown here is derived from an EMBL/GenBank/DDBJ whole genome shotgun (WGS) entry which is preliminary data.</text>
</comment>
<feature type="region of interest" description="Disordered" evidence="1">
    <location>
        <begin position="43"/>
        <end position="63"/>
    </location>
</feature>
<dbReference type="Proteomes" id="UP000775872">
    <property type="component" value="Unassembled WGS sequence"/>
</dbReference>
<dbReference type="AlphaFoldDB" id="A0A9N9VY50"/>
<sequence length="111" mass="12410">MANNRPKIDQDEEKNSIMTCSYNVLDHLIKTTIVMERAGFSKAPKTGKVGRPLSPAKKKKHHQANMLHLSYLNTKMKIEKLKGIIDEMEGQDGKKKKSLAAGEKPQGIPII</sequence>
<evidence type="ECO:0000313" key="3">
    <source>
        <dbReference type="Proteomes" id="UP000775872"/>
    </source>
</evidence>
<name>A0A9N9VY50_9HYPO</name>
<gene>
    <name evidence="2" type="ORF">CSOL1703_00003329</name>
</gene>
<proteinExistence type="predicted"/>
<keyword evidence="3" id="KW-1185">Reference proteome</keyword>
<protein>
    <submittedName>
        <fullName evidence="2">Uncharacterized protein</fullName>
    </submittedName>
</protein>
<reference evidence="2 3" key="2">
    <citation type="submission" date="2021-10" db="EMBL/GenBank/DDBJ databases">
        <authorList>
            <person name="Piombo E."/>
        </authorList>
    </citation>
    <scope>NUCLEOTIDE SEQUENCE [LARGE SCALE GENOMIC DNA]</scope>
</reference>
<evidence type="ECO:0000256" key="1">
    <source>
        <dbReference type="SAM" id="MobiDB-lite"/>
    </source>
</evidence>
<organism evidence="2 3">
    <name type="scientific">Clonostachys solani</name>
    <dbReference type="NCBI Taxonomy" id="160281"/>
    <lineage>
        <taxon>Eukaryota</taxon>
        <taxon>Fungi</taxon>
        <taxon>Dikarya</taxon>
        <taxon>Ascomycota</taxon>
        <taxon>Pezizomycotina</taxon>
        <taxon>Sordariomycetes</taxon>
        <taxon>Hypocreomycetidae</taxon>
        <taxon>Hypocreales</taxon>
        <taxon>Bionectriaceae</taxon>
        <taxon>Clonostachys</taxon>
    </lineage>
</organism>
<accession>A0A9N9VY50</accession>
<reference evidence="3" key="1">
    <citation type="submission" date="2019-06" db="EMBL/GenBank/DDBJ databases">
        <authorList>
            <person name="Broberg M."/>
        </authorList>
    </citation>
    <scope>NUCLEOTIDE SEQUENCE [LARGE SCALE GENOMIC DNA]</scope>
</reference>
<dbReference type="OrthoDB" id="5142497at2759"/>